<gene>
    <name evidence="1" type="ORF">LUZ62_089524</name>
</gene>
<reference evidence="1" key="1">
    <citation type="submission" date="2022-08" db="EMBL/GenBank/DDBJ databases">
        <authorList>
            <person name="Marques A."/>
        </authorList>
    </citation>
    <scope>NUCLEOTIDE SEQUENCE</scope>
    <source>
        <strain evidence="1">RhyPub2mFocal</strain>
        <tissue evidence="1">Leaves</tissue>
    </source>
</reference>
<organism evidence="1 2">
    <name type="scientific">Rhynchospora pubera</name>
    <dbReference type="NCBI Taxonomy" id="906938"/>
    <lineage>
        <taxon>Eukaryota</taxon>
        <taxon>Viridiplantae</taxon>
        <taxon>Streptophyta</taxon>
        <taxon>Embryophyta</taxon>
        <taxon>Tracheophyta</taxon>
        <taxon>Spermatophyta</taxon>
        <taxon>Magnoliopsida</taxon>
        <taxon>Liliopsida</taxon>
        <taxon>Poales</taxon>
        <taxon>Cyperaceae</taxon>
        <taxon>Cyperoideae</taxon>
        <taxon>Rhynchosporeae</taxon>
        <taxon>Rhynchospora</taxon>
    </lineage>
</organism>
<dbReference type="InterPro" id="IPR044296">
    <property type="entry name" value="HIPP46"/>
</dbReference>
<comment type="caution">
    <text evidence="1">The sequence shown here is derived from an EMBL/GenBank/DDBJ whole genome shotgun (WGS) entry which is preliminary data.</text>
</comment>
<sequence>MTKQKFVLKLKLDDGNKRKKALKTVATTNGVTSMRLDGDKLIVIGDGTDAVHLTTQLRKKMGYADLISVSSGDENAQPLVYPYQYSYA</sequence>
<dbReference type="Gene3D" id="3.30.70.100">
    <property type="match status" value="1"/>
</dbReference>
<dbReference type="AlphaFoldDB" id="A0AAV8CHV2"/>
<keyword evidence="2" id="KW-1185">Reference proteome</keyword>
<evidence type="ECO:0000313" key="1">
    <source>
        <dbReference type="EMBL" id="KAJ4755119.1"/>
    </source>
</evidence>
<dbReference type="PANTHER" id="PTHR46371">
    <property type="entry name" value="OS04G0464100 PROTEIN"/>
    <property type="match status" value="1"/>
</dbReference>
<name>A0AAV8CHV2_9POAL</name>
<evidence type="ECO:0000313" key="2">
    <source>
        <dbReference type="Proteomes" id="UP001140206"/>
    </source>
</evidence>
<dbReference type="EMBL" id="JAMFTS010000005">
    <property type="protein sequence ID" value="KAJ4755119.1"/>
    <property type="molecule type" value="Genomic_DNA"/>
</dbReference>
<proteinExistence type="predicted"/>
<dbReference type="Proteomes" id="UP001140206">
    <property type="component" value="Chromosome 5"/>
</dbReference>
<protein>
    <submittedName>
        <fullName evidence="1">Heavy metal transport/detoxification superfamily protein</fullName>
    </submittedName>
</protein>
<accession>A0AAV8CHV2</accession>